<keyword evidence="2" id="KW-1133">Transmembrane helix</keyword>
<evidence type="ECO:0000313" key="3">
    <source>
        <dbReference type="EMBL" id="UOQ45013.1"/>
    </source>
</evidence>
<keyword evidence="2" id="KW-0812">Transmembrane</keyword>
<dbReference type="Proteomes" id="UP000831787">
    <property type="component" value="Chromosome"/>
</dbReference>
<feature type="compositionally biased region" description="Basic and acidic residues" evidence="1">
    <location>
        <begin position="120"/>
        <end position="157"/>
    </location>
</feature>
<evidence type="ECO:0000313" key="4">
    <source>
        <dbReference type="Proteomes" id="UP000831787"/>
    </source>
</evidence>
<feature type="region of interest" description="Disordered" evidence="1">
    <location>
        <begin position="38"/>
        <end position="71"/>
    </location>
</feature>
<sequence length="157" mass="17571">MTQNQTAQTKKGKKKLPLAILAGAVIGGAFILIKDPQERRRLKQKTSQTKDTVSQYTSEVKEDPSGKKDEVLDRVRRTATVIKDVFSTVQEIIDNEGKELKQQAQTIKDDSQDMLSTAQDVKEDLKEVGDKTAEAKEELTTSSEEKEEAHEPGTIRR</sequence>
<evidence type="ECO:0000256" key="2">
    <source>
        <dbReference type="SAM" id="Phobius"/>
    </source>
</evidence>
<name>A0ABY4ELK8_9BACI</name>
<dbReference type="EMBL" id="CP095073">
    <property type="protein sequence ID" value="UOQ45013.1"/>
    <property type="molecule type" value="Genomic_DNA"/>
</dbReference>
<feature type="compositionally biased region" description="Polar residues" evidence="1">
    <location>
        <begin position="45"/>
        <end position="58"/>
    </location>
</feature>
<organism evidence="3 4">
    <name type="scientific">Halobacillus salinarum</name>
    <dbReference type="NCBI Taxonomy" id="2932257"/>
    <lineage>
        <taxon>Bacteria</taxon>
        <taxon>Bacillati</taxon>
        <taxon>Bacillota</taxon>
        <taxon>Bacilli</taxon>
        <taxon>Bacillales</taxon>
        <taxon>Bacillaceae</taxon>
        <taxon>Halobacillus</taxon>
    </lineage>
</organism>
<evidence type="ECO:0008006" key="5">
    <source>
        <dbReference type="Google" id="ProtNLM"/>
    </source>
</evidence>
<proteinExistence type="predicted"/>
<keyword evidence="2" id="KW-0472">Membrane</keyword>
<feature type="region of interest" description="Disordered" evidence="1">
    <location>
        <begin position="103"/>
        <end position="157"/>
    </location>
</feature>
<evidence type="ECO:0000256" key="1">
    <source>
        <dbReference type="SAM" id="MobiDB-lite"/>
    </source>
</evidence>
<gene>
    <name evidence="3" type="ORF">MUN89_03405</name>
</gene>
<feature type="compositionally biased region" description="Basic and acidic residues" evidence="1">
    <location>
        <begin position="59"/>
        <end position="71"/>
    </location>
</feature>
<keyword evidence="4" id="KW-1185">Reference proteome</keyword>
<accession>A0ABY4ELK8</accession>
<feature type="transmembrane region" description="Helical" evidence="2">
    <location>
        <begin position="16"/>
        <end position="33"/>
    </location>
</feature>
<dbReference type="RefSeq" id="WP_244711418.1">
    <property type="nucleotide sequence ID" value="NZ_CP095073.1"/>
</dbReference>
<protein>
    <recommendedName>
        <fullName evidence="5">Gas vesicle protein</fullName>
    </recommendedName>
</protein>
<reference evidence="3 4" key="1">
    <citation type="submission" date="2022-04" db="EMBL/GenBank/DDBJ databases">
        <title>Halobacillus sp. isolated from saltern.</title>
        <authorList>
            <person name="Won M."/>
            <person name="Lee C.-M."/>
            <person name="Woen H.-Y."/>
            <person name="Kwon S.-W."/>
        </authorList>
    </citation>
    <scope>NUCLEOTIDE SEQUENCE [LARGE SCALE GENOMIC DNA]</scope>
    <source>
        <strain evidence="3 4">SSBR10-3</strain>
    </source>
</reference>